<dbReference type="InterPro" id="IPR018967">
    <property type="entry name" value="FeS-contain_CDGSH-typ"/>
</dbReference>
<name>A0A091AQT5_9GAMM</name>
<feature type="domain" description="Iron-binding zinc finger CDGSH type" evidence="5">
    <location>
        <begin position="179"/>
        <end position="208"/>
    </location>
</feature>
<comment type="caution">
    <text evidence="6">The sequence shown here is derived from an EMBL/GenBank/DDBJ whole genome shotgun (WGS) entry which is preliminary data.</text>
</comment>
<dbReference type="PATRIC" id="fig|1121015.4.peg.2040"/>
<evidence type="ECO:0000259" key="5">
    <source>
        <dbReference type="SMART" id="SM00704"/>
    </source>
</evidence>
<accession>A0A091AQT5</accession>
<dbReference type="STRING" id="1121015.GCA_000420545_02613"/>
<protein>
    <recommendedName>
        <fullName evidence="5">Iron-binding zinc finger CDGSH type domain-containing protein</fullName>
    </recommendedName>
</protein>
<keyword evidence="2" id="KW-0479">Metal-binding</keyword>
<evidence type="ECO:0000256" key="2">
    <source>
        <dbReference type="ARBA" id="ARBA00022723"/>
    </source>
</evidence>
<dbReference type="PANTHER" id="PTHR46491">
    <property type="entry name" value="CDGSH IRON SULFUR DOMAIN PROTEIN HOMOLOG"/>
    <property type="match status" value="1"/>
</dbReference>
<dbReference type="Gene3D" id="3.40.5.90">
    <property type="entry name" value="CDGSH iron-sulfur domain, mitoNEET-type"/>
    <property type="match status" value="2"/>
</dbReference>
<proteinExistence type="predicted"/>
<evidence type="ECO:0000256" key="1">
    <source>
        <dbReference type="ARBA" id="ARBA00022714"/>
    </source>
</evidence>
<evidence type="ECO:0000256" key="3">
    <source>
        <dbReference type="ARBA" id="ARBA00023004"/>
    </source>
</evidence>
<dbReference type="InterPro" id="IPR052950">
    <property type="entry name" value="CISD"/>
</dbReference>
<dbReference type="SMART" id="SM00704">
    <property type="entry name" value="ZnF_CDGSH"/>
    <property type="match status" value="2"/>
</dbReference>
<dbReference type="InterPro" id="IPR010693">
    <property type="entry name" value="Divergent_4Fe-4S_mono-cluster"/>
</dbReference>
<dbReference type="OrthoDB" id="9795032at2"/>
<dbReference type="Pfam" id="PF09360">
    <property type="entry name" value="zf-CDGSH"/>
    <property type="match status" value="2"/>
</dbReference>
<dbReference type="GO" id="GO:0051537">
    <property type="term" value="F:2 iron, 2 sulfur cluster binding"/>
    <property type="evidence" value="ECO:0007669"/>
    <property type="project" value="UniProtKB-KW"/>
</dbReference>
<keyword evidence="4" id="KW-0411">Iron-sulfur</keyword>
<dbReference type="AlphaFoldDB" id="A0A091AQT5"/>
<dbReference type="PANTHER" id="PTHR46491:SF3">
    <property type="entry name" value="CDGSH IRON-SULFUR DOMAIN-CONTAINING PROTEIN 3, MITOCHONDRIAL"/>
    <property type="match status" value="1"/>
</dbReference>
<dbReference type="EMBL" id="AVCI01000009">
    <property type="protein sequence ID" value="KFN42523.1"/>
    <property type="molecule type" value="Genomic_DNA"/>
</dbReference>
<organism evidence="6 7">
    <name type="scientific">Arenimonas oryziterrae DSM 21050 = YC6267</name>
    <dbReference type="NCBI Taxonomy" id="1121015"/>
    <lineage>
        <taxon>Bacteria</taxon>
        <taxon>Pseudomonadati</taxon>
        <taxon>Pseudomonadota</taxon>
        <taxon>Gammaproteobacteria</taxon>
        <taxon>Lysobacterales</taxon>
        <taxon>Lysobacteraceae</taxon>
        <taxon>Arenimonas</taxon>
    </lineage>
</organism>
<keyword evidence="7" id="KW-1185">Reference proteome</keyword>
<dbReference type="Gene3D" id="3.30.70.20">
    <property type="match status" value="1"/>
</dbReference>
<keyword evidence="1" id="KW-0001">2Fe-2S</keyword>
<gene>
    <name evidence="6" type="ORF">N789_12855</name>
</gene>
<dbReference type="InterPro" id="IPR042216">
    <property type="entry name" value="MitoNEET_CISD"/>
</dbReference>
<dbReference type="eggNOG" id="COG3369">
    <property type="taxonomic scope" value="Bacteria"/>
</dbReference>
<dbReference type="GO" id="GO:0046872">
    <property type="term" value="F:metal ion binding"/>
    <property type="evidence" value="ECO:0007669"/>
    <property type="project" value="UniProtKB-KW"/>
</dbReference>
<dbReference type="GO" id="GO:0005737">
    <property type="term" value="C:cytoplasm"/>
    <property type="evidence" value="ECO:0007669"/>
    <property type="project" value="UniProtKB-ARBA"/>
</dbReference>
<evidence type="ECO:0000313" key="7">
    <source>
        <dbReference type="Proteomes" id="UP000029385"/>
    </source>
</evidence>
<keyword evidence="3" id="KW-0408">Iron</keyword>
<sequence length="210" mass="22454">MATETVRGKQISIHFDGTRCIHSRHCVLGRPDVFVPNVDGEWIHPDAAPPEAVVHIAMSCPSGAITYEFADGRQEAAPVVNTVRLRENGPLAFNAPLTIAGTDDGLRATLCRCGASKRKPWCDGSHAEVGFHATGEVAVQASEPLAARDGPLTIEPQHNGSLKVTGNLEIVSGTGHTLNRVTEVFLCRCGHSKNKPYCDGSHRKVGFVAD</sequence>
<evidence type="ECO:0000313" key="6">
    <source>
        <dbReference type="EMBL" id="KFN42523.1"/>
    </source>
</evidence>
<reference evidence="6 7" key="1">
    <citation type="submission" date="2013-09" db="EMBL/GenBank/DDBJ databases">
        <title>Genome sequencing of Arenimonas oryziterrae.</title>
        <authorList>
            <person name="Chen F."/>
            <person name="Wang G."/>
        </authorList>
    </citation>
    <scope>NUCLEOTIDE SEQUENCE [LARGE SCALE GENOMIC DNA]</scope>
    <source>
        <strain evidence="6 7">YC6267</strain>
    </source>
</reference>
<evidence type="ECO:0000256" key="4">
    <source>
        <dbReference type="ARBA" id="ARBA00023014"/>
    </source>
</evidence>
<dbReference type="RefSeq" id="WP_022970218.1">
    <property type="nucleotide sequence ID" value="NZ_ATVD01000006.1"/>
</dbReference>
<dbReference type="Proteomes" id="UP000029385">
    <property type="component" value="Unassembled WGS sequence"/>
</dbReference>
<feature type="domain" description="Iron-binding zinc finger CDGSH type" evidence="5">
    <location>
        <begin position="94"/>
        <end position="132"/>
    </location>
</feature>
<dbReference type="Pfam" id="PF06902">
    <property type="entry name" value="Fer4_19"/>
    <property type="match status" value="1"/>
</dbReference>
<dbReference type="eggNOG" id="COG3592">
    <property type="taxonomic scope" value="Bacteria"/>
</dbReference>